<evidence type="ECO:0000256" key="1">
    <source>
        <dbReference type="SAM" id="Phobius"/>
    </source>
</evidence>
<keyword evidence="1" id="KW-0472">Membrane</keyword>
<reference evidence="2" key="1">
    <citation type="journal article" date="2021" name="Appl. Environ. Microbiol.">
        <title>Toyoncin-a novel leaderless bacteriocin produced by Bacillus toyonensis XIN-YC13 that specifically targets B. cereus and Listeria monocytogenes.</title>
        <authorList>
            <person name="Xin B."/>
        </authorList>
    </citation>
    <scope>NUCLEOTIDE SEQUENCE</scope>
    <source>
        <strain evidence="2">XIN-YC13</strain>
    </source>
</reference>
<keyword evidence="1" id="KW-1133">Transmembrane helix</keyword>
<accession>A0A8A5XCE4</accession>
<feature type="transmembrane region" description="Helical" evidence="1">
    <location>
        <begin position="7"/>
        <end position="24"/>
    </location>
</feature>
<organism evidence="2">
    <name type="scientific">Bacillus toyonensis</name>
    <dbReference type="NCBI Taxonomy" id="155322"/>
    <lineage>
        <taxon>Bacteria</taxon>
        <taxon>Bacillati</taxon>
        <taxon>Bacillota</taxon>
        <taxon>Bacilli</taxon>
        <taxon>Bacillales</taxon>
        <taxon>Bacillaceae</taxon>
        <taxon>Bacillus</taxon>
        <taxon>Bacillus cereus group</taxon>
    </lineage>
</organism>
<evidence type="ECO:0000313" key="2">
    <source>
        <dbReference type="EMBL" id="QTH19313.1"/>
    </source>
</evidence>
<keyword evidence="1" id="KW-0812">Transmembrane</keyword>
<dbReference type="RefSeq" id="WP_017674730.1">
    <property type="nucleotide sequence ID" value="NZ_JABTXX010000040.1"/>
</dbReference>
<dbReference type="AlphaFoldDB" id="A0A8A5XCE4"/>
<sequence>MQKFFEAISAIGIVGYFLGKFTSIPLIDKYTLYFGVMLMIGVIGRFIIKVINSEEETHDSNK</sequence>
<name>A0A8A5XCE4_9BACI</name>
<dbReference type="EMBL" id="MT795152">
    <property type="protein sequence ID" value="QTH19313.1"/>
    <property type="molecule type" value="Genomic_DNA"/>
</dbReference>
<feature type="transmembrane region" description="Helical" evidence="1">
    <location>
        <begin position="30"/>
        <end position="48"/>
    </location>
</feature>
<proteinExistence type="predicted"/>
<protein>
    <submittedName>
        <fullName evidence="2">Putative membrane protein</fullName>
    </submittedName>
</protein>